<dbReference type="STRING" id="311180.SAMN04488050_111147"/>
<dbReference type="Gene3D" id="3.30.70.2740">
    <property type="match status" value="1"/>
</dbReference>
<keyword evidence="2" id="KW-0285">Flavoprotein</keyword>
<dbReference type="GO" id="GO:0022904">
    <property type="term" value="P:respiratory electron transport chain"/>
    <property type="evidence" value="ECO:0007669"/>
    <property type="project" value="TreeGrafter"/>
</dbReference>
<dbReference type="Gene3D" id="1.10.45.10">
    <property type="entry name" value="Vanillyl-alcohol Oxidase, Chain A, domain 4"/>
    <property type="match status" value="1"/>
</dbReference>
<dbReference type="InterPro" id="IPR016167">
    <property type="entry name" value="FAD-bd_PCMH_sub1"/>
</dbReference>
<name>A0A1I6VIZ7_9RHOB</name>
<evidence type="ECO:0000256" key="2">
    <source>
        <dbReference type="ARBA" id="ARBA00022630"/>
    </source>
</evidence>
<dbReference type="Pfam" id="PF02913">
    <property type="entry name" value="FAD-oxidase_C"/>
    <property type="match status" value="1"/>
</dbReference>
<dbReference type="InterPro" id="IPR016164">
    <property type="entry name" value="FAD-linked_Oxase-like_C"/>
</dbReference>
<evidence type="ECO:0000256" key="3">
    <source>
        <dbReference type="ARBA" id="ARBA00022827"/>
    </source>
</evidence>
<evidence type="ECO:0000313" key="6">
    <source>
        <dbReference type="Proteomes" id="UP000199392"/>
    </source>
</evidence>
<dbReference type="RefSeq" id="WP_092428291.1">
    <property type="nucleotide sequence ID" value="NZ_FNCL01000011.1"/>
</dbReference>
<dbReference type="InterPro" id="IPR006094">
    <property type="entry name" value="Oxid_FAD_bind_N"/>
</dbReference>
<organism evidence="5 6">
    <name type="scientific">Alloyangia pacifica</name>
    <dbReference type="NCBI Taxonomy" id="311180"/>
    <lineage>
        <taxon>Bacteria</taxon>
        <taxon>Pseudomonadati</taxon>
        <taxon>Pseudomonadota</taxon>
        <taxon>Alphaproteobacteria</taxon>
        <taxon>Rhodobacterales</taxon>
        <taxon>Roseobacteraceae</taxon>
        <taxon>Alloyangia</taxon>
    </lineage>
</organism>
<reference evidence="6" key="1">
    <citation type="submission" date="2016-10" db="EMBL/GenBank/DDBJ databases">
        <authorList>
            <person name="Varghese N."/>
            <person name="Submissions S."/>
        </authorList>
    </citation>
    <scope>NUCLEOTIDE SEQUENCE [LARGE SCALE GENOMIC DNA]</scope>
    <source>
        <strain evidence="6">DSM 26894</strain>
    </source>
</reference>
<proteinExistence type="inferred from homology"/>
<dbReference type="InterPro" id="IPR004113">
    <property type="entry name" value="FAD-bd_oxidored_4_C"/>
</dbReference>
<comment type="similarity">
    <text evidence="1">Belongs to the FAD-binding oxidoreductase/transferase type 4 family.</text>
</comment>
<dbReference type="PANTHER" id="PTHR43716">
    <property type="entry name" value="D-2-HYDROXYGLUTARATE DEHYDROGENASE, MITOCHONDRIAL"/>
    <property type="match status" value="1"/>
</dbReference>
<feature type="domain" description="FAD-binding PCMH-type" evidence="4">
    <location>
        <begin position="31"/>
        <end position="212"/>
    </location>
</feature>
<dbReference type="GO" id="GO:0071949">
    <property type="term" value="F:FAD binding"/>
    <property type="evidence" value="ECO:0007669"/>
    <property type="project" value="InterPro"/>
</dbReference>
<dbReference type="InterPro" id="IPR016166">
    <property type="entry name" value="FAD-bd_PCMH"/>
</dbReference>
<evidence type="ECO:0000259" key="4">
    <source>
        <dbReference type="PROSITE" id="PS51387"/>
    </source>
</evidence>
<dbReference type="InterPro" id="IPR036318">
    <property type="entry name" value="FAD-bd_PCMH-like_sf"/>
</dbReference>
<dbReference type="Gene3D" id="3.30.70.2190">
    <property type="match status" value="1"/>
</dbReference>
<accession>A0A1I6VIZ7</accession>
<evidence type="ECO:0000313" key="5">
    <source>
        <dbReference type="EMBL" id="SFT13629.1"/>
    </source>
</evidence>
<gene>
    <name evidence="5" type="ORF">SAMN04488050_111147</name>
</gene>
<dbReference type="OrthoDB" id="9811557at2"/>
<keyword evidence="3" id="KW-0274">FAD</keyword>
<protein>
    <submittedName>
        <fullName evidence="5">FAD/FMN-containing dehydrogenase</fullName>
    </submittedName>
</protein>
<dbReference type="EMBL" id="FOZW01000011">
    <property type="protein sequence ID" value="SFT13629.1"/>
    <property type="molecule type" value="Genomic_DNA"/>
</dbReference>
<evidence type="ECO:0000256" key="1">
    <source>
        <dbReference type="ARBA" id="ARBA00008000"/>
    </source>
</evidence>
<dbReference type="Proteomes" id="UP000199392">
    <property type="component" value="Unassembled WGS sequence"/>
</dbReference>
<dbReference type="GO" id="GO:0003824">
    <property type="term" value="F:catalytic activity"/>
    <property type="evidence" value="ECO:0007669"/>
    <property type="project" value="InterPro"/>
</dbReference>
<dbReference type="Gene3D" id="3.30.43.10">
    <property type="entry name" value="Uridine Diphospho-n-acetylenolpyruvylglucosamine Reductase, domain 2"/>
    <property type="match status" value="1"/>
</dbReference>
<sequence length="473" mass="49815">MEDFEAIVGTDNVITADADMIPYLHDATGALKGSAAAVICPGSTEEVAAVVRLASKRALKVTVQSGNTSLCGGSVPRGNPDEIILSLRRLNSIRSVDAAARTATVDAGVVIETLQTRVAEDGLDFPLMFGARGSAMIGGALSTNAGGSNVLRYGNARELCLGIEAVLPSGEVIHALGGLIKDNRGYDFRNLLIGAEGTLGIITGAVLRLVPTPKVRATAFLALDGIDQALHVLNCLQDASGGQVEAFEWMPGVTVEAIRSVMPELRAPLEQTAETGILVELASTRASDAAMDESGEVALQTTLLSAIEGLMEEGGVIDGFFATSEQQRRDLWHLREATLEALVKLGPFVALDASLPLSRVPEFLSRADPLAEAARLRVLPIGHLGDGNLHYSVVAAEGHDWDPQRVAAFSSQVYDLLEDLGGSFSAEHGIGRSKAATLAKRKEPSQFALMRAIKASVDPQNMLGSGIFFPLET</sequence>
<dbReference type="PANTHER" id="PTHR43716:SF2">
    <property type="entry name" value="BLL6224 PROTEIN"/>
    <property type="match status" value="1"/>
</dbReference>
<dbReference type="Pfam" id="PF01565">
    <property type="entry name" value="FAD_binding_4"/>
    <property type="match status" value="1"/>
</dbReference>
<keyword evidence="6" id="KW-1185">Reference proteome</keyword>
<dbReference type="Gene3D" id="3.30.465.10">
    <property type="match status" value="1"/>
</dbReference>
<dbReference type="InterPro" id="IPR016169">
    <property type="entry name" value="FAD-bd_PCMH_sub2"/>
</dbReference>
<dbReference type="SUPFAM" id="SSF56176">
    <property type="entry name" value="FAD-binding/transporter-associated domain-like"/>
    <property type="match status" value="1"/>
</dbReference>
<dbReference type="InterPro" id="IPR016171">
    <property type="entry name" value="Vanillyl_alc_oxidase_C-sub2"/>
</dbReference>
<dbReference type="PROSITE" id="PS51387">
    <property type="entry name" value="FAD_PCMH"/>
    <property type="match status" value="1"/>
</dbReference>
<dbReference type="AlphaFoldDB" id="A0A1I6VIZ7"/>
<dbReference type="InterPro" id="IPR051264">
    <property type="entry name" value="FAD-oxidored/transferase_4"/>
</dbReference>
<dbReference type="SUPFAM" id="SSF55103">
    <property type="entry name" value="FAD-linked oxidases, C-terminal domain"/>
    <property type="match status" value="1"/>
</dbReference>